<dbReference type="AlphaFoldDB" id="A0A8X6XHP7"/>
<name>A0A8X6XHP7_9ARAC</name>
<dbReference type="Proteomes" id="UP000886998">
    <property type="component" value="Unassembled WGS sequence"/>
</dbReference>
<dbReference type="EMBL" id="BMAV01008395">
    <property type="protein sequence ID" value="GFY51956.1"/>
    <property type="molecule type" value="Genomic_DNA"/>
</dbReference>
<gene>
    <name evidence="1" type="ORF">TNIN_293851</name>
</gene>
<evidence type="ECO:0000313" key="2">
    <source>
        <dbReference type="Proteomes" id="UP000886998"/>
    </source>
</evidence>
<evidence type="ECO:0000313" key="1">
    <source>
        <dbReference type="EMBL" id="GFY51956.1"/>
    </source>
</evidence>
<sequence length="121" mass="14100">MTLNAGKSIREIFSLNRVVNESGQRNGPPLPVLEKSEIFQPQRVRFLLFCPYQVFTCGRTDVRRIEDDAMLKNLPRRKRRSCEERVKIYRPFAHGIVDGHHTKIERTGVFFNLPLCIKKSS</sequence>
<accession>A0A8X6XHP7</accession>
<comment type="caution">
    <text evidence="1">The sequence shown here is derived from an EMBL/GenBank/DDBJ whole genome shotgun (WGS) entry which is preliminary data.</text>
</comment>
<protein>
    <submittedName>
        <fullName evidence="1">Uncharacterized protein</fullName>
    </submittedName>
</protein>
<proteinExistence type="predicted"/>
<organism evidence="1 2">
    <name type="scientific">Trichonephila inaurata madagascariensis</name>
    <dbReference type="NCBI Taxonomy" id="2747483"/>
    <lineage>
        <taxon>Eukaryota</taxon>
        <taxon>Metazoa</taxon>
        <taxon>Ecdysozoa</taxon>
        <taxon>Arthropoda</taxon>
        <taxon>Chelicerata</taxon>
        <taxon>Arachnida</taxon>
        <taxon>Araneae</taxon>
        <taxon>Araneomorphae</taxon>
        <taxon>Entelegynae</taxon>
        <taxon>Araneoidea</taxon>
        <taxon>Nephilidae</taxon>
        <taxon>Trichonephila</taxon>
        <taxon>Trichonephila inaurata</taxon>
    </lineage>
</organism>
<reference evidence="1" key="1">
    <citation type="submission" date="2020-08" db="EMBL/GenBank/DDBJ databases">
        <title>Multicomponent nature underlies the extraordinary mechanical properties of spider dragline silk.</title>
        <authorList>
            <person name="Kono N."/>
            <person name="Nakamura H."/>
            <person name="Mori M."/>
            <person name="Yoshida Y."/>
            <person name="Ohtoshi R."/>
            <person name="Malay A.D."/>
            <person name="Moran D.A.P."/>
            <person name="Tomita M."/>
            <person name="Numata K."/>
            <person name="Arakawa K."/>
        </authorList>
    </citation>
    <scope>NUCLEOTIDE SEQUENCE</scope>
</reference>
<keyword evidence="2" id="KW-1185">Reference proteome</keyword>